<dbReference type="GO" id="GO:0051015">
    <property type="term" value="F:actin filament binding"/>
    <property type="evidence" value="ECO:0007669"/>
    <property type="project" value="InterPro"/>
</dbReference>
<dbReference type="InterPro" id="IPR037239">
    <property type="entry name" value="OSBP_sf"/>
</dbReference>
<dbReference type="InterPro" id="IPR042201">
    <property type="entry name" value="FH2_Formin_sf"/>
</dbReference>
<name>A0A8T0WN38_PANVG</name>
<dbReference type="Gene3D" id="1.20.58.2220">
    <property type="entry name" value="Formin, FH2 domain"/>
    <property type="match status" value="1"/>
</dbReference>
<dbReference type="InterPro" id="IPR000648">
    <property type="entry name" value="Oxysterol-bd"/>
</dbReference>
<proteinExistence type="predicted"/>
<dbReference type="SUPFAM" id="SSF144000">
    <property type="entry name" value="Oxysterol-binding protein-like"/>
    <property type="match status" value="1"/>
</dbReference>
<dbReference type="GO" id="GO:0045010">
    <property type="term" value="P:actin nucleation"/>
    <property type="evidence" value="ECO:0007669"/>
    <property type="project" value="InterPro"/>
</dbReference>
<dbReference type="Proteomes" id="UP000823388">
    <property type="component" value="Chromosome 1N"/>
</dbReference>
<organism evidence="1 2">
    <name type="scientific">Panicum virgatum</name>
    <name type="common">Blackwell switchgrass</name>
    <dbReference type="NCBI Taxonomy" id="38727"/>
    <lineage>
        <taxon>Eukaryota</taxon>
        <taxon>Viridiplantae</taxon>
        <taxon>Streptophyta</taxon>
        <taxon>Embryophyta</taxon>
        <taxon>Tracheophyta</taxon>
        <taxon>Spermatophyta</taxon>
        <taxon>Magnoliopsida</taxon>
        <taxon>Liliopsida</taxon>
        <taxon>Poales</taxon>
        <taxon>Poaceae</taxon>
        <taxon>PACMAD clade</taxon>
        <taxon>Panicoideae</taxon>
        <taxon>Panicodae</taxon>
        <taxon>Paniceae</taxon>
        <taxon>Panicinae</taxon>
        <taxon>Panicum</taxon>
        <taxon>Panicum sect. Hiantes</taxon>
    </lineage>
</organism>
<evidence type="ECO:0000313" key="1">
    <source>
        <dbReference type="EMBL" id="KAG2650492.1"/>
    </source>
</evidence>
<protein>
    <submittedName>
        <fullName evidence="1">Uncharacterized protein</fullName>
    </submittedName>
</protein>
<reference evidence="1" key="1">
    <citation type="submission" date="2020-05" db="EMBL/GenBank/DDBJ databases">
        <title>WGS assembly of Panicum virgatum.</title>
        <authorList>
            <person name="Lovell J.T."/>
            <person name="Jenkins J."/>
            <person name="Shu S."/>
            <person name="Juenger T.E."/>
            <person name="Schmutz J."/>
        </authorList>
    </citation>
    <scope>NUCLEOTIDE SEQUENCE</scope>
    <source>
        <strain evidence="1">AP13</strain>
    </source>
</reference>
<evidence type="ECO:0000313" key="2">
    <source>
        <dbReference type="Proteomes" id="UP000823388"/>
    </source>
</evidence>
<sequence length="127" mass="14335">MISNSNEPFQAACADLGSSKLFMKLLDAVLKTGNRMNDGTNRTWVDSPGEMVLTNLTTGDKVLLYFQPCGSFGASRYEVDGYVYSAEEEPKIMITEKWNKMFGSRHQECKGRVKFLFYHCPGTGSWR</sequence>
<dbReference type="SUPFAM" id="SSF101447">
    <property type="entry name" value="Formin homology 2 domain (FH2 domain)"/>
    <property type="match status" value="1"/>
</dbReference>
<dbReference type="AlphaFoldDB" id="A0A8T0WN38"/>
<dbReference type="InterPro" id="IPR027643">
    <property type="entry name" value="Formin-like_plant"/>
</dbReference>
<dbReference type="Pfam" id="PF01237">
    <property type="entry name" value="Oxysterol_BP"/>
    <property type="match status" value="1"/>
</dbReference>
<dbReference type="EMBL" id="CM029038">
    <property type="protein sequence ID" value="KAG2650492.1"/>
    <property type="molecule type" value="Genomic_DNA"/>
</dbReference>
<dbReference type="PANTHER" id="PTHR23213">
    <property type="entry name" value="FORMIN-RELATED"/>
    <property type="match status" value="1"/>
</dbReference>
<keyword evidence="2" id="KW-1185">Reference proteome</keyword>
<dbReference type="PANTHER" id="PTHR23213:SF257">
    <property type="entry name" value="FORMIN-LIKE PROTEIN 13"/>
    <property type="match status" value="1"/>
</dbReference>
<gene>
    <name evidence="1" type="ORF">PVAP13_1NG160700</name>
</gene>
<dbReference type="GO" id="GO:0008289">
    <property type="term" value="F:lipid binding"/>
    <property type="evidence" value="ECO:0007669"/>
    <property type="project" value="InterPro"/>
</dbReference>
<accession>A0A8T0WN38</accession>
<comment type="caution">
    <text evidence="1">The sequence shown here is derived from an EMBL/GenBank/DDBJ whole genome shotgun (WGS) entry which is preliminary data.</text>
</comment>